<gene>
    <name evidence="3" type="ORF">SAMN04490185_3827</name>
</gene>
<evidence type="ECO:0000256" key="1">
    <source>
        <dbReference type="SAM" id="SignalP"/>
    </source>
</evidence>
<dbReference type="Gene3D" id="2.120.10.30">
    <property type="entry name" value="TolB, C-terminal domain"/>
    <property type="match status" value="1"/>
</dbReference>
<dbReference type="InterPro" id="IPR011041">
    <property type="entry name" value="Quinoprot_gluc/sorb_DH_b-prop"/>
</dbReference>
<protein>
    <submittedName>
        <fullName evidence="3">Glucose/arabinose dehydrogenase, beta-propeller fold</fullName>
    </submittedName>
</protein>
<accession>A0A1H5C4Y2</accession>
<dbReference type="RefSeq" id="WP_074876439.1">
    <property type="nucleotide sequence ID" value="NZ_FNTF01000002.1"/>
</dbReference>
<evidence type="ECO:0000313" key="3">
    <source>
        <dbReference type="EMBL" id="SED61913.1"/>
    </source>
</evidence>
<keyword evidence="1" id="KW-0732">Signal</keyword>
<name>A0A1H5C4Y2_9PSED</name>
<feature type="signal peptide" evidence="1">
    <location>
        <begin position="1"/>
        <end position="24"/>
    </location>
</feature>
<dbReference type="AlphaFoldDB" id="A0A1H5C4Y2"/>
<reference evidence="3 4" key="1">
    <citation type="submission" date="2016-10" db="EMBL/GenBank/DDBJ databases">
        <authorList>
            <person name="de Groot N.N."/>
        </authorList>
    </citation>
    <scope>NUCLEOTIDE SEQUENCE [LARGE SCALE GENOMIC DNA]</scope>
    <source>
        <strain evidence="3 4">BS3655</strain>
    </source>
</reference>
<dbReference type="SUPFAM" id="SSF50952">
    <property type="entry name" value="Soluble quinoprotein glucose dehydrogenase"/>
    <property type="match status" value="1"/>
</dbReference>
<feature type="chain" id="PRO_5010370966" evidence="1">
    <location>
        <begin position="25"/>
        <end position="383"/>
    </location>
</feature>
<dbReference type="Pfam" id="PF07995">
    <property type="entry name" value="GSDH"/>
    <property type="match status" value="1"/>
</dbReference>
<feature type="domain" description="Glucose/Sorbosone dehydrogenase" evidence="2">
    <location>
        <begin position="46"/>
        <end position="379"/>
    </location>
</feature>
<dbReference type="InterPro" id="IPR011042">
    <property type="entry name" value="6-blade_b-propeller_TolB-like"/>
</dbReference>
<dbReference type="PANTHER" id="PTHR19328">
    <property type="entry name" value="HEDGEHOG-INTERACTING PROTEIN"/>
    <property type="match status" value="1"/>
</dbReference>
<sequence length="383" mass="42071">MLRKTLLATLCASALITVTAPVFAAPTQNFKSEQGTLEVTTMTKGLEHPWALAFLPDRQGMLVTERPGNLRVVSADGKLSAPLSGVPKVWAKGQGGLLDVALSPDFKQDRTVYLSYAEGGGEGDRAGTAVGRGRLSDDLTAIKDFNVIFRQEPKLSVGNHFGSRLVFDRDGYLFITLGENNDRPTAQDLDKLQGKVVRIYPDGRVPDDNPFVGQAGVRPEIWSYGQRNPQGAALNPWTGTLWENEHGPQGGDEINIIERGKNYGWPMATHGINYSGQPIPEATGKTAEGTVGPRHVWEKSPGLSGMAFYDADRFKAWQHNVFIGALVSQELIRLQFDGDKVVHEERLLSELNKRIRDVRQGPDGYLYVLTDEDDGGLYRIGLK</sequence>
<dbReference type="EMBL" id="FNTF01000002">
    <property type="protein sequence ID" value="SED61913.1"/>
    <property type="molecule type" value="Genomic_DNA"/>
</dbReference>
<proteinExistence type="predicted"/>
<dbReference type="Proteomes" id="UP000183114">
    <property type="component" value="Unassembled WGS sequence"/>
</dbReference>
<organism evidence="3 4">
    <name type="scientific">Pseudomonas frederiksbergensis</name>
    <dbReference type="NCBI Taxonomy" id="104087"/>
    <lineage>
        <taxon>Bacteria</taxon>
        <taxon>Pseudomonadati</taxon>
        <taxon>Pseudomonadota</taxon>
        <taxon>Gammaproteobacteria</taxon>
        <taxon>Pseudomonadales</taxon>
        <taxon>Pseudomonadaceae</taxon>
        <taxon>Pseudomonas</taxon>
    </lineage>
</organism>
<dbReference type="PANTHER" id="PTHR19328:SF75">
    <property type="entry name" value="ALDOSE SUGAR DEHYDROGENASE YLII"/>
    <property type="match status" value="1"/>
</dbReference>
<dbReference type="InterPro" id="IPR012938">
    <property type="entry name" value="Glc/Sorbosone_DH"/>
</dbReference>
<evidence type="ECO:0000259" key="2">
    <source>
        <dbReference type="Pfam" id="PF07995"/>
    </source>
</evidence>
<evidence type="ECO:0000313" key="4">
    <source>
        <dbReference type="Proteomes" id="UP000183114"/>
    </source>
</evidence>